<dbReference type="Pfam" id="PF13229">
    <property type="entry name" value="Beta_helix"/>
    <property type="match status" value="1"/>
</dbReference>
<dbReference type="AlphaFoldDB" id="A0A6J4JSK1"/>
<organism evidence="3">
    <name type="scientific">uncultured Armatimonadetes bacterium</name>
    <dbReference type="NCBI Taxonomy" id="157466"/>
    <lineage>
        <taxon>Bacteria</taxon>
        <taxon>Bacillati</taxon>
        <taxon>Armatimonadota</taxon>
        <taxon>environmental samples</taxon>
    </lineage>
</organism>
<feature type="domain" description="Right handed beta helix" evidence="2">
    <location>
        <begin position="155"/>
        <end position="279"/>
    </location>
</feature>
<name>A0A6J4JSK1_9BACT</name>
<evidence type="ECO:0000256" key="1">
    <source>
        <dbReference type="SAM" id="SignalP"/>
    </source>
</evidence>
<protein>
    <recommendedName>
        <fullName evidence="2">Right handed beta helix domain-containing protein</fullName>
    </recommendedName>
</protein>
<dbReference type="InterPro" id="IPR039448">
    <property type="entry name" value="Beta_helix"/>
</dbReference>
<feature type="chain" id="PRO_5026714864" description="Right handed beta helix domain-containing protein" evidence="1">
    <location>
        <begin position="29"/>
        <end position="291"/>
    </location>
</feature>
<evidence type="ECO:0000259" key="2">
    <source>
        <dbReference type="Pfam" id="PF13229"/>
    </source>
</evidence>
<dbReference type="InterPro" id="IPR012334">
    <property type="entry name" value="Pectin_lyas_fold"/>
</dbReference>
<evidence type="ECO:0000313" key="3">
    <source>
        <dbReference type="EMBL" id="CAA9286194.1"/>
    </source>
</evidence>
<dbReference type="EMBL" id="CADCTO010000544">
    <property type="protein sequence ID" value="CAA9286194.1"/>
    <property type="molecule type" value="Genomic_DNA"/>
</dbReference>
<dbReference type="SUPFAM" id="SSF51126">
    <property type="entry name" value="Pectin lyase-like"/>
    <property type="match status" value="1"/>
</dbReference>
<proteinExistence type="predicted"/>
<keyword evidence="1" id="KW-0732">Signal</keyword>
<gene>
    <name evidence="3" type="ORF">AVDCRST_MAG63-3982</name>
</gene>
<feature type="signal peptide" evidence="1">
    <location>
        <begin position="1"/>
        <end position="28"/>
    </location>
</feature>
<dbReference type="Gene3D" id="2.160.20.10">
    <property type="entry name" value="Single-stranded right-handed beta-helix, Pectin lyase-like"/>
    <property type="match status" value="1"/>
</dbReference>
<sequence>MKVPRSHTIRALALAAAAVALLPLQARANHPVLVEGNNAGNDPAVTTVPPGTGGDFDGDGLIGTAEDTDNATDRVFGTLTAALGSANGGANGNGRVTIVTSGRFPEAIDLSGGAGASTGQTLNGVLVIEAAPGVVANIDAVLAGDAAGTTAREALPGILIETAQTDRAVILRNLVVRNWAYGLLVRGGARVTVEGCKFDSNLAANVSAEDRARLTMTECSISAGGMRFTAAGKAAPDPGNGVEFEDTAGGSLFRCTVSSNTAAGVLNTGTGRVRLLENNVFDNGIDFRGRF</sequence>
<reference evidence="3" key="1">
    <citation type="submission" date="2020-02" db="EMBL/GenBank/DDBJ databases">
        <authorList>
            <person name="Meier V. D."/>
        </authorList>
    </citation>
    <scope>NUCLEOTIDE SEQUENCE</scope>
    <source>
        <strain evidence="3">AVDCRST_MAG63</strain>
    </source>
</reference>
<dbReference type="InterPro" id="IPR011050">
    <property type="entry name" value="Pectin_lyase_fold/virulence"/>
</dbReference>
<accession>A0A6J4JSK1</accession>